<keyword evidence="2 4" id="KW-0378">Hydrolase</keyword>
<keyword evidence="5" id="KW-1185">Reference proteome</keyword>
<dbReference type="PANTHER" id="PTHR42693">
    <property type="entry name" value="ARYLSULFATASE FAMILY MEMBER"/>
    <property type="match status" value="1"/>
</dbReference>
<gene>
    <name evidence="4" type="ORF">Pla144_40600</name>
</gene>
<dbReference type="InterPro" id="IPR050738">
    <property type="entry name" value="Sulfatase"/>
</dbReference>
<dbReference type="EC" id="3.1.6.1" evidence="4"/>
<dbReference type="AlphaFoldDB" id="A0A5C6CDF0"/>
<dbReference type="Pfam" id="PF00884">
    <property type="entry name" value="Sulfatase"/>
    <property type="match status" value="1"/>
</dbReference>
<protein>
    <submittedName>
        <fullName evidence="4">Arylsulfatase</fullName>
        <ecNumber evidence="4">3.1.6.1</ecNumber>
    </submittedName>
</protein>
<dbReference type="SUPFAM" id="SSF53649">
    <property type="entry name" value="Alkaline phosphatase-like"/>
    <property type="match status" value="1"/>
</dbReference>
<feature type="domain" description="Sulfatase N-terminal" evidence="3">
    <location>
        <begin position="25"/>
        <end position="312"/>
    </location>
</feature>
<dbReference type="Gene3D" id="3.40.720.10">
    <property type="entry name" value="Alkaline Phosphatase, subunit A"/>
    <property type="match status" value="1"/>
</dbReference>
<comment type="similarity">
    <text evidence="1">Belongs to the sulfatase family.</text>
</comment>
<evidence type="ECO:0000313" key="5">
    <source>
        <dbReference type="Proteomes" id="UP000318437"/>
    </source>
</evidence>
<evidence type="ECO:0000256" key="2">
    <source>
        <dbReference type="ARBA" id="ARBA00022801"/>
    </source>
</evidence>
<reference evidence="4 5" key="1">
    <citation type="submission" date="2019-02" db="EMBL/GenBank/DDBJ databases">
        <title>Deep-cultivation of Planctomycetes and their phenomic and genomic characterization uncovers novel biology.</title>
        <authorList>
            <person name="Wiegand S."/>
            <person name="Jogler M."/>
            <person name="Boedeker C."/>
            <person name="Pinto D."/>
            <person name="Vollmers J."/>
            <person name="Rivas-Marin E."/>
            <person name="Kohn T."/>
            <person name="Peeters S.H."/>
            <person name="Heuer A."/>
            <person name="Rast P."/>
            <person name="Oberbeckmann S."/>
            <person name="Bunk B."/>
            <person name="Jeske O."/>
            <person name="Meyerdierks A."/>
            <person name="Storesund J.E."/>
            <person name="Kallscheuer N."/>
            <person name="Luecker S."/>
            <person name="Lage O.M."/>
            <person name="Pohl T."/>
            <person name="Merkel B.J."/>
            <person name="Hornburger P."/>
            <person name="Mueller R.-W."/>
            <person name="Bruemmer F."/>
            <person name="Labrenz M."/>
            <person name="Spormann A.M."/>
            <person name="Op Den Camp H."/>
            <person name="Overmann J."/>
            <person name="Amann R."/>
            <person name="Jetten M.S.M."/>
            <person name="Mascher T."/>
            <person name="Medema M.H."/>
            <person name="Devos D.P."/>
            <person name="Kaster A.-K."/>
            <person name="Ovreas L."/>
            <person name="Rohde M."/>
            <person name="Galperin M.Y."/>
            <person name="Jogler C."/>
        </authorList>
    </citation>
    <scope>NUCLEOTIDE SEQUENCE [LARGE SCALE GENOMIC DNA]</scope>
    <source>
        <strain evidence="4 5">Pla144</strain>
    </source>
</reference>
<dbReference type="Proteomes" id="UP000318437">
    <property type="component" value="Unassembled WGS sequence"/>
</dbReference>
<dbReference type="GO" id="GO:0004065">
    <property type="term" value="F:arylsulfatase activity"/>
    <property type="evidence" value="ECO:0007669"/>
    <property type="project" value="UniProtKB-EC"/>
</dbReference>
<name>A0A5C6CDF0_9BACT</name>
<dbReference type="CDD" id="cd16027">
    <property type="entry name" value="SGSH"/>
    <property type="match status" value="1"/>
</dbReference>
<organism evidence="4 5">
    <name type="scientific">Bythopirellula polymerisocia</name>
    <dbReference type="NCBI Taxonomy" id="2528003"/>
    <lineage>
        <taxon>Bacteria</taxon>
        <taxon>Pseudomonadati</taxon>
        <taxon>Planctomycetota</taxon>
        <taxon>Planctomycetia</taxon>
        <taxon>Pirellulales</taxon>
        <taxon>Lacipirellulaceae</taxon>
        <taxon>Bythopirellula</taxon>
    </lineage>
</organism>
<dbReference type="EMBL" id="SJPS01000007">
    <property type="protein sequence ID" value="TWU22600.1"/>
    <property type="molecule type" value="Genomic_DNA"/>
</dbReference>
<dbReference type="InterPro" id="IPR000917">
    <property type="entry name" value="Sulfatase_N"/>
</dbReference>
<accession>A0A5C6CDF0</accession>
<evidence type="ECO:0000259" key="3">
    <source>
        <dbReference type="Pfam" id="PF00884"/>
    </source>
</evidence>
<evidence type="ECO:0000313" key="4">
    <source>
        <dbReference type="EMBL" id="TWU22600.1"/>
    </source>
</evidence>
<evidence type="ECO:0000256" key="1">
    <source>
        <dbReference type="ARBA" id="ARBA00008779"/>
    </source>
</evidence>
<dbReference type="InterPro" id="IPR017850">
    <property type="entry name" value="Alkaline_phosphatase_core_sf"/>
</dbReference>
<dbReference type="RefSeq" id="WP_197530834.1">
    <property type="nucleotide sequence ID" value="NZ_SJPS01000007.1"/>
</dbReference>
<sequence>MRISSSILILLLLAGDLWSAEQSRPNILWLSCEDLSPRLGCYGDDTVPTPNIDRLAHEGIRYTHAFTATGVCAPCRHTMITGLYPMQSGAQYMRTTSRSSALGEVKDPSLRTEAKNRRLYEATPPAGVRCFTEYLRMAGYYCTNNSKEDYQFVAPVTAWDESSPKAHYRNRASGQPFFAVFNNTVTHESGIHGARRSLAKTDPTKVAVPKFLPDTPVVRSDIARYYDNIIELDAWVGKKLAELKKAGLADSTIVFFFSDHGDGLPRHKRWVYDSGTHVPMIVRFPDGFKAGTTDDRLMSFIDLAPTVMDLAGLDQPAYMSGGVFTGPNASPSPEYVFMHRDRMDDTSHETIRAARDKQFQYVRNYRADLPYLQPLPYRDRAATMSEIYRLIDNNELNEDQWQWTAKTKPLEELYDTDVDPDEIHNLASDPRYFSQLAKMREALEQWEKNIDDPLATPEMEVLKNRVWPPNGKQSTTAQPEISIFQSVQGPFQVTIDCPTEGASVGYRESGSGPWTIYTAPFETDAKAIEVVAHRIGWKSSTIKKTLAGESE</sequence>
<comment type="caution">
    <text evidence="4">The sequence shown here is derived from an EMBL/GenBank/DDBJ whole genome shotgun (WGS) entry which is preliminary data.</text>
</comment>
<proteinExistence type="inferred from homology"/>
<dbReference type="PANTHER" id="PTHR42693:SF53">
    <property type="entry name" value="ENDO-4-O-SULFATASE"/>
    <property type="match status" value="1"/>
</dbReference>